<dbReference type="Gene3D" id="3.40.50.10190">
    <property type="entry name" value="BRCT domain"/>
    <property type="match status" value="5"/>
</dbReference>
<dbReference type="OMA" id="SWLYHLI"/>
<dbReference type="AlphaFoldDB" id="U4L6T0"/>
<dbReference type="Pfam" id="PF12738">
    <property type="entry name" value="PTCB-BRCT"/>
    <property type="match status" value="2"/>
</dbReference>
<keyword evidence="4" id="KW-1185">Reference proteome</keyword>
<dbReference type="STRING" id="1076935.U4L6T0"/>
<gene>
    <name evidence="3" type="ORF">PCON_12712</name>
</gene>
<organism evidence="3 4">
    <name type="scientific">Pyronema omphalodes (strain CBS 100304)</name>
    <name type="common">Pyronema confluens</name>
    <dbReference type="NCBI Taxonomy" id="1076935"/>
    <lineage>
        <taxon>Eukaryota</taxon>
        <taxon>Fungi</taxon>
        <taxon>Dikarya</taxon>
        <taxon>Ascomycota</taxon>
        <taxon>Pezizomycotina</taxon>
        <taxon>Pezizomycetes</taxon>
        <taxon>Pezizales</taxon>
        <taxon>Pyronemataceae</taxon>
        <taxon>Pyronema</taxon>
    </lineage>
</organism>
<dbReference type="CDD" id="cd18437">
    <property type="entry name" value="BRCT_BRC1_like_rpt3"/>
    <property type="match status" value="1"/>
</dbReference>
<dbReference type="GO" id="GO:1990683">
    <property type="term" value="P:DNA double-strand break attachment to nuclear envelope"/>
    <property type="evidence" value="ECO:0007669"/>
    <property type="project" value="TreeGrafter"/>
</dbReference>
<dbReference type="InterPro" id="IPR036420">
    <property type="entry name" value="BRCT_dom_sf"/>
</dbReference>
<dbReference type="EMBL" id="HF935778">
    <property type="protein sequence ID" value="CCX13119.1"/>
    <property type="molecule type" value="Genomic_DNA"/>
</dbReference>
<evidence type="ECO:0000313" key="3">
    <source>
        <dbReference type="EMBL" id="CCX13119.1"/>
    </source>
</evidence>
<evidence type="ECO:0000259" key="2">
    <source>
        <dbReference type="PROSITE" id="PS50172"/>
    </source>
</evidence>
<dbReference type="FunFam" id="3.40.50.10190:FF:000048">
    <property type="entry name" value="DNA repair protein Rtt107"/>
    <property type="match status" value="1"/>
</dbReference>
<proteinExistence type="predicted"/>
<dbReference type="InterPro" id="IPR001357">
    <property type="entry name" value="BRCT_dom"/>
</dbReference>
<dbReference type="PANTHER" id="PTHR47667:SF1">
    <property type="entry name" value="REGULATOR OF TY1 TRANSPOSITION PROTEIN 107"/>
    <property type="match status" value="1"/>
</dbReference>
<dbReference type="GO" id="GO:0005634">
    <property type="term" value="C:nucleus"/>
    <property type="evidence" value="ECO:0007669"/>
    <property type="project" value="TreeGrafter"/>
</dbReference>
<accession>U4L6T0</accession>
<dbReference type="CDD" id="cd18438">
    <property type="entry name" value="BRCT_BRC1_like_rpt4"/>
    <property type="match status" value="1"/>
</dbReference>
<dbReference type="SMART" id="SM00292">
    <property type="entry name" value="BRCT"/>
    <property type="match status" value="5"/>
</dbReference>
<dbReference type="PANTHER" id="PTHR47667">
    <property type="entry name" value="REGULATOR OF TY1 TRANSPOSITION PROTEIN 107"/>
    <property type="match status" value="1"/>
</dbReference>
<dbReference type="CDD" id="cd17743">
    <property type="entry name" value="BRCT_BRC1_like_rpt5"/>
    <property type="match status" value="1"/>
</dbReference>
<dbReference type="Proteomes" id="UP000018144">
    <property type="component" value="Unassembled WGS sequence"/>
</dbReference>
<feature type="domain" description="BRCT" evidence="2">
    <location>
        <begin position="141"/>
        <end position="204"/>
    </location>
</feature>
<evidence type="ECO:0000313" key="4">
    <source>
        <dbReference type="Proteomes" id="UP000018144"/>
    </source>
</evidence>
<name>U4L6T0_PYROM</name>
<protein>
    <submittedName>
        <fullName evidence="3">Similar to BRCT-containing protein 1 acc. no. Q10337</fullName>
    </submittedName>
</protein>
<feature type="region of interest" description="Disordered" evidence="1">
    <location>
        <begin position="476"/>
        <end position="521"/>
    </location>
</feature>
<feature type="domain" description="BRCT" evidence="2">
    <location>
        <begin position="585"/>
        <end position="668"/>
    </location>
</feature>
<dbReference type="CDD" id="cd18436">
    <property type="entry name" value="BRCT_BRC1_like_rpt2"/>
    <property type="match status" value="1"/>
</dbReference>
<dbReference type="OrthoDB" id="342264at2759"/>
<feature type="compositionally biased region" description="Basic and acidic residues" evidence="1">
    <location>
        <begin position="552"/>
        <end position="572"/>
    </location>
</feature>
<dbReference type="InterPro" id="IPR053036">
    <property type="entry name" value="CellCycle_DNARepair_Reg"/>
</dbReference>
<evidence type="ECO:0000256" key="1">
    <source>
        <dbReference type="SAM" id="MobiDB-lite"/>
    </source>
</evidence>
<feature type="region of interest" description="Disordered" evidence="1">
    <location>
        <begin position="539"/>
        <end position="577"/>
    </location>
</feature>
<dbReference type="GO" id="GO:0006302">
    <property type="term" value="P:double-strand break repair"/>
    <property type="evidence" value="ECO:0007669"/>
    <property type="project" value="TreeGrafter"/>
</dbReference>
<dbReference type="GO" id="GO:0035361">
    <property type="term" value="C:Cul8-RING ubiquitin ligase complex"/>
    <property type="evidence" value="ECO:0007669"/>
    <property type="project" value="TreeGrafter"/>
</dbReference>
<dbReference type="Pfam" id="PF16770">
    <property type="entry name" value="RTT107_BRCT_5"/>
    <property type="match status" value="1"/>
</dbReference>
<dbReference type="eggNOG" id="KOG2043">
    <property type="taxonomic scope" value="Eukaryota"/>
</dbReference>
<reference evidence="3 4" key="1">
    <citation type="journal article" date="2013" name="PLoS Genet.">
        <title>The genome and development-dependent transcriptomes of Pyronema confluens: a window into fungal evolution.</title>
        <authorList>
            <person name="Traeger S."/>
            <person name="Altegoer F."/>
            <person name="Freitag M."/>
            <person name="Gabaldon T."/>
            <person name="Kempken F."/>
            <person name="Kumar A."/>
            <person name="Marcet-Houben M."/>
            <person name="Poggeler S."/>
            <person name="Stajich J.E."/>
            <person name="Nowrousian M."/>
        </authorList>
    </citation>
    <scope>NUCLEOTIDE SEQUENCE [LARGE SCALE GENOMIC DNA]</scope>
    <source>
        <strain evidence="4">CBS 100304</strain>
        <tissue evidence="3">Vegetative mycelium</tissue>
    </source>
</reference>
<sequence length="800" mass="89415">MADVSMVDAGDAPPPLFHEVVFHIIPKKLSEKTISEIRGLLLSNGAVEAPPRKPTTSSRCEIDLEETTHIISETSDFPGYAEAERLMTPVVTTEWVRFSLEKQKIGHIRPFNPDPRFFFREIIATVSELPPGDKEAICGGVIAMGGQYSNQLTRMTTHIIALNLDSEKCKQAMAKKLKVKIVLPHWIDDCLKLGRKIDEKPYEFPDPEILRVDASESMEIPQGPNLKYTHAQSIDSEPPRLPRSGHNVFDGKRVLLGQDLELSKRTRLVIEGVIQQTKGKLVDNPEQADVYVGHFRDGDEYTIASQRHADVGNLTWLYWMFARGEWTNPTNRLLHYPLPRDGIPGMADKAITISNYSGDARLFLENLIEACGAKFTKSMKADNTHLITARAHSEKCVAAKEWNINMVNHLWLEDTYAQCKEMRLTDPRYTHFPRRTNLQEVVGQTRIDLEAIKKYYEPQPEDATMAEPPATVKKTAVKKKMAEDAATTPLQAKRRTNAMEEDSPVPPSTGRKAKEKASSRLHDAMVDVALYQKELKRKGGVLGGKEGNADSPEPKSKSNKRAKSEDSGDEKAAKKKKRPKPTIFLLITAYKGWLDQPQKEDEGKRILADLGVKCVEEAAQCTYLAAPQLVRTEKFCCALARAPVIVSTKWVEDCIEQEELLDTDGYLLKDKEGEKRLNVNLAQSLARAKKNGGQLLGGQNVFCTKGVHGGVEVCRKIVEANGGVCVQFKGTKKPANVPDSEKYILLSGDGAADKAMWPKFKTMAHNAGRAFVIYRSDWLLETAMNQQIEWNDKHTIPGAK</sequence>
<dbReference type="PROSITE" id="PS50172">
    <property type="entry name" value="BRCT"/>
    <property type="match status" value="4"/>
</dbReference>
<feature type="domain" description="BRCT" evidence="2">
    <location>
        <begin position="12"/>
        <end position="113"/>
    </location>
</feature>
<feature type="domain" description="BRCT" evidence="2">
    <location>
        <begin position="364"/>
        <end position="416"/>
    </location>
</feature>
<dbReference type="SUPFAM" id="SSF52113">
    <property type="entry name" value="BRCT domain"/>
    <property type="match status" value="3"/>
</dbReference>